<accession>A0ABN2UMC4</accession>
<dbReference type="RefSeq" id="WP_344667739.1">
    <property type="nucleotide sequence ID" value="NZ_BAAAQN010000028.1"/>
</dbReference>
<reference evidence="1 2" key="1">
    <citation type="journal article" date="2019" name="Int. J. Syst. Evol. Microbiol.">
        <title>The Global Catalogue of Microorganisms (GCM) 10K type strain sequencing project: providing services to taxonomists for standard genome sequencing and annotation.</title>
        <authorList>
            <consortium name="The Broad Institute Genomics Platform"/>
            <consortium name="The Broad Institute Genome Sequencing Center for Infectious Disease"/>
            <person name="Wu L."/>
            <person name="Ma J."/>
        </authorList>
    </citation>
    <scope>NUCLEOTIDE SEQUENCE [LARGE SCALE GENOMIC DNA]</scope>
    <source>
        <strain evidence="1 2">JCM 16014</strain>
    </source>
</reference>
<sequence length="133" mass="14715">MDLLRTTDAIPAPGTCFQIDTVHTSTDTAPWFTGYRQYHPEAGTPDTRTALRLHLTSEPDGRISVLLTADDRHVYGLRHQLAAWTALPANAWTAAVAPTVAAHPWAAHTHRWTERKNGGNRTLRAALAYILTH</sequence>
<protein>
    <submittedName>
        <fullName evidence="1">Uncharacterized protein</fullName>
    </submittedName>
</protein>
<evidence type="ECO:0000313" key="1">
    <source>
        <dbReference type="EMBL" id="GAA2039215.1"/>
    </source>
</evidence>
<keyword evidence="2" id="KW-1185">Reference proteome</keyword>
<organism evidence="1 2">
    <name type="scientific">Catenulispora yoronensis</name>
    <dbReference type="NCBI Taxonomy" id="450799"/>
    <lineage>
        <taxon>Bacteria</taxon>
        <taxon>Bacillati</taxon>
        <taxon>Actinomycetota</taxon>
        <taxon>Actinomycetes</taxon>
        <taxon>Catenulisporales</taxon>
        <taxon>Catenulisporaceae</taxon>
        <taxon>Catenulispora</taxon>
    </lineage>
</organism>
<evidence type="ECO:0000313" key="2">
    <source>
        <dbReference type="Proteomes" id="UP001500751"/>
    </source>
</evidence>
<comment type="caution">
    <text evidence="1">The sequence shown here is derived from an EMBL/GenBank/DDBJ whole genome shotgun (WGS) entry which is preliminary data.</text>
</comment>
<gene>
    <name evidence="1" type="ORF">GCM10009839_46350</name>
</gene>
<dbReference type="Proteomes" id="UP001500751">
    <property type="component" value="Unassembled WGS sequence"/>
</dbReference>
<name>A0ABN2UMC4_9ACTN</name>
<dbReference type="EMBL" id="BAAAQN010000028">
    <property type="protein sequence ID" value="GAA2039215.1"/>
    <property type="molecule type" value="Genomic_DNA"/>
</dbReference>
<proteinExistence type="predicted"/>